<dbReference type="SUPFAM" id="SSF88659">
    <property type="entry name" value="Sigma3 and sigma4 domains of RNA polymerase sigma factors"/>
    <property type="match status" value="1"/>
</dbReference>
<dbReference type="SMART" id="SM00421">
    <property type="entry name" value="HTH_LUXR"/>
    <property type="match status" value="1"/>
</dbReference>
<dbReference type="GO" id="GO:0016987">
    <property type="term" value="F:sigma factor activity"/>
    <property type="evidence" value="ECO:0007669"/>
    <property type="project" value="UniProtKB-KW"/>
</dbReference>
<dbReference type="EMBL" id="JAVDYB010000001">
    <property type="protein sequence ID" value="MDR7277398.1"/>
    <property type="molecule type" value="Genomic_DNA"/>
</dbReference>
<evidence type="ECO:0000313" key="6">
    <source>
        <dbReference type="EMBL" id="MDR7277398.1"/>
    </source>
</evidence>
<dbReference type="Pfam" id="PF08281">
    <property type="entry name" value="Sigma70_r4_2"/>
    <property type="match status" value="1"/>
</dbReference>
<dbReference type="InterPro" id="IPR013324">
    <property type="entry name" value="RNA_pol_sigma_r3/r4-like"/>
</dbReference>
<sequence>MSQSNHAARWDEGERLDDQYDAECNALIEETYARAESVLRLGGDHSDLVREALHEAYLIARRRWVEIRGFEAPLGWVIKTAHHVLRREKSKAGRETVLPEELPGGMVTAADSWEAEQLRRYWLDRLPPRQAQVFALSEQGFSNPEIGRILGLADTSVRFYKHAARRRLQELAEETLGGDPDATR</sequence>
<proteinExistence type="inferred from homology"/>
<evidence type="ECO:0000256" key="3">
    <source>
        <dbReference type="ARBA" id="ARBA00023082"/>
    </source>
</evidence>
<dbReference type="Gene3D" id="1.10.10.10">
    <property type="entry name" value="Winged helix-like DNA-binding domain superfamily/Winged helix DNA-binding domain"/>
    <property type="match status" value="1"/>
</dbReference>
<comment type="caution">
    <text evidence="6">The sequence shown here is derived from an EMBL/GenBank/DDBJ whole genome shotgun (WGS) entry which is preliminary data.</text>
</comment>
<protein>
    <submittedName>
        <fullName evidence="6">RNA polymerase sigma factor (Sigma-70 family)</fullName>
    </submittedName>
</protein>
<dbReference type="InterPro" id="IPR000792">
    <property type="entry name" value="Tscrpt_reg_LuxR_C"/>
</dbReference>
<comment type="similarity">
    <text evidence="1">Belongs to the sigma-70 factor family. ECF subfamily.</text>
</comment>
<accession>A0AAE3YS19</accession>
<keyword evidence="3" id="KW-0731">Sigma factor</keyword>
<dbReference type="RefSeq" id="WP_310369664.1">
    <property type="nucleotide sequence ID" value="NZ_JAVDYB010000001.1"/>
</dbReference>
<evidence type="ECO:0000256" key="4">
    <source>
        <dbReference type="ARBA" id="ARBA00023163"/>
    </source>
</evidence>
<dbReference type="InterPro" id="IPR036388">
    <property type="entry name" value="WH-like_DNA-bd_sf"/>
</dbReference>
<dbReference type="AlphaFoldDB" id="A0AAE3YS19"/>
<dbReference type="PROSITE" id="PS00622">
    <property type="entry name" value="HTH_LUXR_1"/>
    <property type="match status" value="1"/>
</dbReference>
<gene>
    <name evidence="6" type="ORF">J2S41_004176</name>
</gene>
<reference evidence="6" key="1">
    <citation type="submission" date="2023-07" db="EMBL/GenBank/DDBJ databases">
        <title>Sequencing the genomes of 1000 actinobacteria strains.</title>
        <authorList>
            <person name="Klenk H.-P."/>
        </authorList>
    </citation>
    <scope>NUCLEOTIDE SEQUENCE</scope>
    <source>
        <strain evidence="6">DSM 44707</strain>
    </source>
</reference>
<dbReference type="Proteomes" id="UP001183643">
    <property type="component" value="Unassembled WGS sequence"/>
</dbReference>
<dbReference type="GO" id="GO:0006352">
    <property type="term" value="P:DNA-templated transcription initiation"/>
    <property type="evidence" value="ECO:0007669"/>
    <property type="project" value="InterPro"/>
</dbReference>
<evidence type="ECO:0000256" key="1">
    <source>
        <dbReference type="ARBA" id="ARBA00010641"/>
    </source>
</evidence>
<organism evidence="6 7">
    <name type="scientific">Catenuloplanes atrovinosus</name>
    <dbReference type="NCBI Taxonomy" id="137266"/>
    <lineage>
        <taxon>Bacteria</taxon>
        <taxon>Bacillati</taxon>
        <taxon>Actinomycetota</taxon>
        <taxon>Actinomycetes</taxon>
        <taxon>Micromonosporales</taxon>
        <taxon>Micromonosporaceae</taxon>
        <taxon>Catenuloplanes</taxon>
    </lineage>
</organism>
<keyword evidence="2" id="KW-0805">Transcription regulation</keyword>
<keyword evidence="7" id="KW-1185">Reference proteome</keyword>
<name>A0AAE3YS19_9ACTN</name>
<dbReference type="InterPro" id="IPR013249">
    <property type="entry name" value="RNA_pol_sigma70_r4_t2"/>
</dbReference>
<evidence type="ECO:0000313" key="7">
    <source>
        <dbReference type="Proteomes" id="UP001183643"/>
    </source>
</evidence>
<keyword evidence="4" id="KW-0804">Transcription</keyword>
<dbReference type="GO" id="GO:0003677">
    <property type="term" value="F:DNA binding"/>
    <property type="evidence" value="ECO:0007669"/>
    <property type="project" value="InterPro"/>
</dbReference>
<evidence type="ECO:0000259" key="5">
    <source>
        <dbReference type="PROSITE" id="PS00622"/>
    </source>
</evidence>
<evidence type="ECO:0000256" key="2">
    <source>
        <dbReference type="ARBA" id="ARBA00023015"/>
    </source>
</evidence>
<feature type="domain" description="HTH luxR-type" evidence="5">
    <location>
        <begin position="140"/>
        <end position="167"/>
    </location>
</feature>